<evidence type="ECO:0000259" key="8">
    <source>
        <dbReference type="PROSITE" id="PS51007"/>
    </source>
</evidence>
<accession>A0A2C9D4A8</accession>
<evidence type="ECO:0000256" key="7">
    <source>
        <dbReference type="SAM" id="SignalP"/>
    </source>
</evidence>
<keyword evidence="2 6" id="KW-0349">Heme</keyword>
<keyword evidence="1" id="KW-0813">Transport</keyword>
<evidence type="ECO:0000256" key="2">
    <source>
        <dbReference type="ARBA" id="ARBA00022617"/>
    </source>
</evidence>
<organism evidence="9 10">
    <name type="scientific">Hartmannibacter diazotrophicus</name>
    <dbReference type="NCBI Taxonomy" id="1482074"/>
    <lineage>
        <taxon>Bacteria</taxon>
        <taxon>Pseudomonadati</taxon>
        <taxon>Pseudomonadota</taxon>
        <taxon>Alphaproteobacteria</taxon>
        <taxon>Hyphomicrobiales</taxon>
        <taxon>Pleomorphomonadaceae</taxon>
        <taxon>Hartmannibacter</taxon>
    </lineage>
</organism>
<dbReference type="GO" id="GO:0009055">
    <property type="term" value="F:electron transfer activity"/>
    <property type="evidence" value="ECO:0007669"/>
    <property type="project" value="InterPro"/>
</dbReference>
<dbReference type="PANTHER" id="PTHR11961">
    <property type="entry name" value="CYTOCHROME C"/>
    <property type="match status" value="1"/>
</dbReference>
<evidence type="ECO:0000256" key="1">
    <source>
        <dbReference type="ARBA" id="ARBA00022448"/>
    </source>
</evidence>
<feature type="chain" id="PRO_5012338462" evidence="7">
    <location>
        <begin position="22"/>
        <end position="127"/>
    </location>
</feature>
<evidence type="ECO:0000256" key="6">
    <source>
        <dbReference type="PROSITE-ProRule" id="PRU00433"/>
    </source>
</evidence>
<name>A0A2C9D4A8_9HYPH</name>
<dbReference type="KEGG" id="hdi:HDIA_1478"/>
<keyword evidence="3 6" id="KW-0479">Metal-binding</keyword>
<dbReference type="GO" id="GO:0020037">
    <property type="term" value="F:heme binding"/>
    <property type="evidence" value="ECO:0007669"/>
    <property type="project" value="InterPro"/>
</dbReference>
<feature type="domain" description="Cytochrome c" evidence="8">
    <location>
        <begin position="23"/>
        <end position="127"/>
    </location>
</feature>
<dbReference type="PROSITE" id="PS51007">
    <property type="entry name" value="CYTC"/>
    <property type="match status" value="1"/>
</dbReference>
<dbReference type="EMBL" id="LT960614">
    <property type="protein sequence ID" value="SON55019.1"/>
    <property type="molecule type" value="Genomic_DNA"/>
</dbReference>
<feature type="signal peptide" evidence="7">
    <location>
        <begin position="1"/>
        <end position="21"/>
    </location>
</feature>
<dbReference type="InterPro" id="IPR002327">
    <property type="entry name" value="Cyt_c_1A/1B"/>
</dbReference>
<evidence type="ECO:0000313" key="9">
    <source>
        <dbReference type="EMBL" id="SON55019.1"/>
    </source>
</evidence>
<dbReference type="GO" id="GO:0046872">
    <property type="term" value="F:metal ion binding"/>
    <property type="evidence" value="ECO:0007669"/>
    <property type="project" value="UniProtKB-KW"/>
</dbReference>
<dbReference type="InterPro" id="IPR009056">
    <property type="entry name" value="Cyt_c-like_dom"/>
</dbReference>
<evidence type="ECO:0000256" key="3">
    <source>
        <dbReference type="ARBA" id="ARBA00022723"/>
    </source>
</evidence>
<keyword evidence="7" id="KW-0732">Signal</keyword>
<dbReference type="PRINTS" id="PR00604">
    <property type="entry name" value="CYTCHRMECIAB"/>
</dbReference>
<keyword evidence="10" id="KW-1185">Reference proteome</keyword>
<dbReference type="SUPFAM" id="SSF46626">
    <property type="entry name" value="Cytochrome c"/>
    <property type="match status" value="1"/>
</dbReference>
<protein>
    <submittedName>
        <fullName evidence="9">Cytochrome c2</fullName>
    </submittedName>
</protein>
<dbReference type="AlphaFoldDB" id="A0A2C9D4A8"/>
<dbReference type="Pfam" id="PF00034">
    <property type="entry name" value="Cytochrom_C"/>
    <property type="match status" value="1"/>
</dbReference>
<evidence type="ECO:0000256" key="4">
    <source>
        <dbReference type="ARBA" id="ARBA00022982"/>
    </source>
</evidence>
<keyword evidence="4" id="KW-0249">Electron transport</keyword>
<dbReference type="Gene3D" id="1.10.760.10">
    <property type="entry name" value="Cytochrome c-like domain"/>
    <property type="match status" value="1"/>
</dbReference>
<reference evidence="10" key="1">
    <citation type="submission" date="2017-09" db="EMBL/GenBank/DDBJ databases">
        <title>Genome sequence of Nannocystis excedens DSM 71.</title>
        <authorList>
            <person name="Blom J."/>
        </authorList>
    </citation>
    <scope>NUCLEOTIDE SEQUENCE [LARGE SCALE GENOMIC DNA]</scope>
    <source>
        <strain evidence="10">type strain: E19</strain>
    </source>
</reference>
<proteinExistence type="predicted"/>
<evidence type="ECO:0000256" key="5">
    <source>
        <dbReference type="ARBA" id="ARBA00023004"/>
    </source>
</evidence>
<gene>
    <name evidence="9" type="ORF">HDIA_1478</name>
</gene>
<dbReference type="Proteomes" id="UP000223606">
    <property type="component" value="Chromosome 1"/>
</dbReference>
<keyword evidence="5 6" id="KW-0408">Iron</keyword>
<sequence length="127" mass="13424">MKKTLVLAIAALSLSAVGAQAAGDAAKGEKVFKKCQACHAVGDGAKNKVGPALNGIVGSKIGTHPEDFAFSKALKEKGEAGETWTEDNLKAWLESPKDFAKGTKMAFAGLKKEQDIEDVIAYLEQFK</sequence>
<dbReference type="InterPro" id="IPR036909">
    <property type="entry name" value="Cyt_c-like_dom_sf"/>
</dbReference>
<evidence type="ECO:0000313" key="10">
    <source>
        <dbReference type="Proteomes" id="UP000223606"/>
    </source>
</evidence>